<dbReference type="OrthoDB" id="2248014at2759"/>
<dbReference type="SUPFAM" id="SSF54001">
    <property type="entry name" value="Cysteine proteinases"/>
    <property type="match status" value="1"/>
</dbReference>
<dbReference type="HOGENOM" id="CLU_008279_1_0_1"/>
<dbReference type="InterPro" id="IPR018200">
    <property type="entry name" value="USP_CS"/>
</dbReference>
<dbReference type="GeneID" id="20230507"/>
<dbReference type="CTD" id="20230507"/>
<evidence type="ECO:0000256" key="2">
    <source>
        <dbReference type="ARBA" id="ARBA00012759"/>
    </source>
</evidence>
<dbReference type="PROSITE" id="PS50235">
    <property type="entry name" value="USP_3"/>
    <property type="match status" value="1"/>
</dbReference>
<evidence type="ECO:0000259" key="3">
    <source>
        <dbReference type="PROSITE" id="PS50235"/>
    </source>
</evidence>
<dbReference type="PANTHER" id="PTHR21646">
    <property type="entry name" value="UBIQUITIN CARBOXYL-TERMINAL HYDROLASE"/>
    <property type="match status" value="1"/>
</dbReference>
<feature type="domain" description="USP" evidence="3">
    <location>
        <begin position="4"/>
        <end position="322"/>
    </location>
</feature>
<dbReference type="Pfam" id="PF00443">
    <property type="entry name" value="UCH"/>
    <property type="match status" value="1"/>
</dbReference>
<reference evidence="4 5" key="1">
    <citation type="journal article" date="2013" name="Nature">
        <title>Insights into bilaterian evolution from three spiralian genomes.</title>
        <authorList>
            <person name="Simakov O."/>
            <person name="Marletaz F."/>
            <person name="Cho S.J."/>
            <person name="Edsinger-Gonzales E."/>
            <person name="Havlak P."/>
            <person name="Hellsten U."/>
            <person name="Kuo D.H."/>
            <person name="Larsson T."/>
            <person name="Lv J."/>
            <person name="Arendt D."/>
            <person name="Savage R."/>
            <person name="Osoegawa K."/>
            <person name="de Jong P."/>
            <person name="Grimwood J."/>
            <person name="Chapman J.A."/>
            <person name="Shapiro H."/>
            <person name="Aerts A."/>
            <person name="Otillar R.P."/>
            <person name="Terry A.Y."/>
            <person name="Boore J.L."/>
            <person name="Grigoriev I.V."/>
            <person name="Lindberg D.R."/>
            <person name="Seaver E.C."/>
            <person name="Weisblat D.A."/>
            <person name="Putnam N.H."/>
            <person name="Rokhsar D.S."/>
        </authorList>
    </citation>
    <scope>NUCLEOTIDE SEQUENCE [LARGE SCALE GENOMIC DNA]</scope>
</reference>
<dbReference type="PROSITE" id="PS00973">
    <property type="entry name" value="USP_2"/>
    <property type="match status" value="1"/>
</dbReference>
<dbReference type="InterPro" id="IPR050185">
    <property type="entry name" value="Ub_carboxyl-term_hydrolase"/>
</dbReference>
<dbReference type="EMBL" id="KB199651">
    <property type="protein sequence ID" value="ESP05048.1"/>
    <property type="molecule type" value="Genomic_DNA"/>
</dbReference>
<dbReference type="InterPro" id="IPR001394">
    <property type="entry name" value="Peptidase_C19_UCH"/>
</dbReference>
<protein>
    <recommendedName>
        <fullName evidence="2">ubiquitinyl hydrolase 1</fullName>
        <ecNumber evidence="2">3.4.19.12</ecNumber>
    </recommendedName>
</protein>
<evidence type="ECO:0000313" key="4">
    <source>
        <dbReference type="EMBL" id="ESP05048.1"/>
    </source>
</evidence>
<comment type="catalytic activity">
    <reaction evidence="1">
        <text>Thiol-dependent hydrolysis of ester, thioester, amide, peptide and isopeptide bonds formed by the C-terminal Gly of ubiquitin (a 76-residue protein attached to proteins as an intracellular targeting signal).</text>
        <dbReference type="EC" id="3.4.19.12"/>
    </reaction>
</comment>
<dbReference type="CDD" id="cd02674">
    <property type="entry name" value="Peptidase_C19R"/>
    <property type="match status" value="1"/>
</dbReference>
<organism evidence="4 5">
    <name type="scientific">Lottia gigantea</name>
    <name type="common">Giant owl limpet</name>
    <dbReference type="NCBI Taxonomy" id="225164"/>
    <lineage>
        <taxon>Eukaryota</taxon>
        <taxon>Metazoa</taxon>
        <taxon>Spiralia</taxon>
        <taxon>Lophotrochozoa</taxon>
        <taxon>Mollusca</taxon>
        <taxon>Gastropoda</taxon>
        <taxon>Patellogastropoda</taxon>
        <taxon>Lottioidea</taxon>
        <taxon>Lottiidae</taxon>
        <taxon>Lottia</taxon>
    </lineage>
</organism>
<dbReference type="GO" id="GO:0004843">
    <property type="term" value="F:cysteine-type deubiquitinase activity"/>
    <property type="evidence" value="ECO:0007669"/>
    <property type="project" value="UniProtKB-EC"/>
</dbReference>
<dbReference type="KEGG" id="lgi:LOTGIDRAFT_109772"/>
<dbReference type="STRING" id="225164.V4B3S7"/>
<evidence type="ECO:0000256" key="1">
    <source>
        <dbReference type="ARBA" id="ARBA00000707"/>
    </source>
</evidence>
<dbReference type="EC" id="3.4.19.12" evidence="2"/>
<dbReference type="OMA" id="YFSGYQQ"/>
<keyword evidence="5" id="KW-1185">Reference proteome</keyword>
<accession>V4B3S7</accession>
<proteinExistence type="predicted"/>
<dbReference type="AlphaFoldDB" id="V4B3S7"/>
<dbReference type="RefSeq" id="XP_009044557.1">
    <property type="nucleotide sequence ID" value="XM_009046309.1"/>
</dbReference>
<dbReference type="Gene3D" id="3.90.70.10">
    <property type="entry name" value="Cysteine proteinases"/>
    <property type="match status" value="1"/>
</dbReference>
<dbReference type="Proteomes" id="UP000030746">
    <property type="component" value="Unassembled WGS sequence"/>
</dbReference>
<gene>
    <name evidence="4" type="ORF">LOTGIDRAFT_109772</name>
</gene>
<evidence type="ECO:0000313" key="5">
    <source>
        <dbReference type="Proteomes" id="UP000030746"/>
    </source>
</evidence>
<sequence length="327" mass="37857">PGNCGLYNLGNTCFMNSGLQSLLASDQLVKFCLEALVISPELQDTLLGRFKTLVMKIWSGEYSVIYPRDFKDTLSLYHNQFQDYRQHDCQEFLALLLDSLHEQLSTVDDIPSVPPVLESYSENDELEADKAWDDYITENNSVVVNSFQGQFKSTIVCSECSHISVTFEPFMYLSLPIPRALERQICNEVLDEQNPWYCPQCRKNQCANKRMTVWRYPDTLIVHLKRFVFHEFSSTKIDNPVIFPQKNLDLTDFLSGPKNTDLQYDLYSVVCHFGGSNSGHYTAYSKHPIYQEWFYYNDETVTKQTPKHDEYSSGYVLFYQKQGKMAG</sequence>
<feature type="non-terminal residue" evidence="4">
    <location>
        <position position="1"/>
    </location>
</feature>
<name>V4B3S7_LOTGI</name>
<dbReference type="PANTHER" id="PTHR21646:SF35">
    <property type="match status" value="1"/>
</dbReference>
<dbReference type="GO" id="GO:0016579">
    <property type="term" value="P:protein deubiquitination"/>
    <property type="evidence" value="ECO:0007669"/>
    <property type="project" value="InterPro"/>
</dbReference>
<dbReference type="PROSITE" id="PS00972">
    <property type="entry name" value="USP_1"/>
    <property type="match status" value="1"/>
</dbReference>
<dbReference type="InterPro" id="IPR038765">
    <property type="entry name" value="Papain-like_cys_pep_sf"/>
</dbReference>
<dbReference type="InterPro" id="IPR028889">
    <property type="entry name" value="USP"/>
</dbReference>